<name>A0A8J8NNS2_HALGN</name>
<dbReference type="OrthoDB" id="10252354at2759"/>
<reference evidence="2" key="1">
    <citation type="submission" date="2019-06" db="EMBL/GenBank/DDBJ databases">
        <authorList>
            <person name="Zheng W."/>
        </authorList>
    </citation>
    <scope>NUCLEOTIDE SEQUENCE</scope>
    <source>
        <strain evidence="2">QDHG01</strain>
    </source>
</reference>
<gene>
    <name evidence="2" type="ORF">FGO68_gene714</name>
</gene>
<accession>A0A8J8NNS2</accession>
<dbReference type="GO" id="GO:0005524">
    <property type="term" value="F:ATP binding"/>
    <property type="evidence" value="ECO:0007669"/>
    <property type="project" value="InterPro"/>
</dbReference>
<dbReference type="PANTHER" id="PTHR44167">
    <property type="entry name" value="OVARIAN-SPECIFIC SERINE/THREONINE-PROTEIN KINASE LOK-RELATED"/>
    <property type="match status" value="1"/>
</dbReference>
<dbReference type="PROSITE" id="PS50011">
    <property type="entry name" value="PROTEIN_KINASE_DOM"/>
    <property type="match status" value="1"/>
</dbReference>
<dbReference type="EMBL" id="RRYP01011852">
    <property type="protein sequence ID" value="TNV77470.1"/>
    <property type="molecule type" value="Genomic_DNA"/>
</dbReference>
<sequence>MTQIGNKTILVSDFHPPPILLDVVIRLHQCKIGFTEDIAKYLFKQLLEALKFIHTMGAAHLDIKHDNIYLDDNCNIVLADYEFAELVPTDGLITSKRNTKQYAPPEVLLYNGPYSAYKRDIYSMGATFYSSIAGQFLDRVDSKLNWKNKNDKLTTELQQLIEQMLSLDPHDRPSADELLEHPWFNLTTHPCASKIQLGILEFSEFVEYLRDIQVKELYEWKGLDKDEKIDISQYDSITG</sequence>
<keyword evidence="3" id="KW-1185">Reference proteome</keyword>
<organism evidence="2 3">
    <name type="scientific">Halteria grandinella</name>
    <dbReference type="NCBI Taxonomy" id="5974"/>
    <lineage>
        <taxon>Eukaryota</taxon>
        <taxon>Sar</taxon>
        <taxon>Alveolata</taxon>
        <taxon>Ciliophora</taxon>
        <taxon>Intramacronucleata</taxon>
        <taxon>Spirotrichea</taxon>
        <taxon>Stichotrichia</taxon>
        <taxon>Sporadotrichida</taxon>
        <taxon>Halteriidae</taxon>
        <taxon>Halteria</taxon>
    </lineage>
</organism>
<evidence type="ECO:0000313" key="3">
    <source>
        <dbReference type="Proteomes" id="UP000785679"/>
    </source>
</evidence>
<dbReference type="InterPro" id="IPR011009">
    <property type="entry name" value="Kinase-like_dom_sf"/>
</dbReference>
<comment type="caution">
    <text evidence="2">The sequence shown here is derived from an EMBL/GenBank/DDBJ whole genome shotgun (WGS) entry which is preliminary data.</text>
</comment>
<dbReference type="GO" id="GO:0044773">
    <property type="term" value="P:mitotic DNA damage checkpoint signaling"/>
    <property type="evidence" value="ECO:0007669"/>
    <property type="project" value="TreeGrafter"/>
</dbReference>
<protein>
    <recommendedName>
        <fullName evidence="1">Protein kinase domain-containing protein</fullName>
    </recommendedName>
</protein>
<dbReference type="GO" id="GO:0005634">
    <property type="term" value="C:nucleus"/>
    <property type="evidence" value="ECO:0007669"/>
    <property type="project" value="TreeGrafter"/>
</dbReference>
<dbReference type="Proteomes" id="UP000785679">
    <property type="component" value="Unassembled WGS sequence"/>
</dbReference>
<dbReference type="GO" id="GO:0004674">
    <property type="term" value="F:protein serine/threonine kinase activity"/>
    <property type="evidence" value="ECO:0007669"/>
    <property type="project" value="TreeGrafter"/>
</dbReference>
<dbReference type="Pfam" id="PF00069">
    <property type="entry name" value="Pkinase"/>
    <property type="match status" value="1"/>
</dbReference>
<dbReference type="SUPFAM" id="SSF56112">
    <property type="entry name" value="Protein kinase-like (PK-like)"/>
    <property type="match status" value="1"/>
</dbReference>
<evidence type="ECO:0000259" key="1">
    <source>
        <dbReference type="PROSITE" id="PS50011"/>
    </source>
</evidence>
<dbReference type="InterPro" id="IPR000719">
    <property type="entry name" value="Prot_kinase_dom"/>
</dbReference>
<dbReference type="Gene3D" id="1.10.510.10">
    <property type="entry name" value="Transferase(Phosphotransferase) domain 1"/>
    <property type="match status" value="1"/>
</dbReference>
<evidence type="ECO:0000313" key="2">
    <source>
        <dbReference type="EMBL" id="TNV77470.1"/>
    </source>
</evidence>
<dbReference type="PANTHER" id="PTHR44167:SF24">
    <property type="entry name" value="SERINE_THREONINE-PROTEIN KINASE CHK2"/>
    <property type="match status" value="1"/>
</dbReference>
<proteinExistence type="predicted"/>
<dbReference type="SMART" id="SM00220">
    <property type="entry name" value="S_TKc"/>
    <property type="match status" value="1"/>
</dbReference>
<feature type="domain" description="Protein kinase" evidence="1">
    <location>
        <begin position="1"/>
        <end position="184"/>
    </location>
</feature>
<dbReference type="AlphaFoldDB" id="A0A8J8NNS2"/>